<dbReference type="RefSeq" id="WP_016958468.1">
    <property type="nucleotide sequence ID" value="NZ_AJWN02000032.1"/>
</dbReference>
<accession>A0A1E5CB87</accession>
<dbReference type="SUPFAM" id="SSF54913">
    <property type="entry name" value="GlnB-like"/>
    <property type="match status" value="1"/>
</dbReference>
<protein>
    <submittedName>
        <fullName evidence="2">Cytochrome C biogenesis protein</fullName>
    </submittedName>
</protein>
<keyword evidence="3" id="KW-1185">Reference proteome</keyword>
<dbReference type="AlphaFoldDB" id="A0A1E5CB87"/>
<evidence type="ECO:0000313" key="2">
    <source>
        <dbReference type="EMBL" id="OEE62776.1"/>
    </source>
</evidence>
<dbReference type="EMBL" id="AJWN02000032">
    <property type="protein sequence ID" value="OEE62776.1"/>
    <property type="molecule type" value="Genomic_DNA"/>
</dbReference>
<dbReference type="GO" id="GO:0010038">
    <property type="term" value="P:response to metal ion"/>
    <property type="evidence" value="ECO:0007669"/>
    <property type="project" value="InterPro"/>
</dbReference>
<evidence type="ECO:0000256" key="1">
    <source>
        <dbReference type="ARBA" id="ARBA00010169"/>
    </source>
</evidence>
<gene>
    <name evidence="2" type="ORF">A1OK_19510</name>
</gene>
<dbReference type="Pfam" id="PF03091">
    <property type="entry name" value="CutA1"/>
    <property type="match status" value="1"/>
</dbReference>
<dbReference type="InterPro" id="IPR015867">
    <property type="entry name" value="N-reg_PII/ATP_PRibTrfase_C"/>
</dbReference>
<evidence type="ECO:0000313" key="3">
    <source>
        <dbReference type="Proteomes" id="UP000095039"/>
    </source>
</evidence>
<dbReference type="InterPro" id="IPR011322">
    <property type="entry name" value="N-reg_PII-like_a/b"/>
</dbReference>
<proteinExistence type="inferred from homology"/>
<sequence>MTASEDAYIVVLTTFANEHIGKRIIESLLEKKLAACIQVMPIQSYYHWQGKIAEDAEKQVMIKTKKSLYKTIELEICRLHDYDVPEIIQLPIEQGLDAYLGWISESCDQEKKQEP</sequence>
<reference evidence="2 3" key="1">
    <citation type="journal article" date="2012" name="Science">
        <title>Ecological populations of bacteria act as socially cohesive units of antibiotic production and resistance.</title>
        <authorList>
            <person name="Cordero O.X."/>
            <person name="Wildschutte H."/>
            <person name="Kirkup B."/>
            <person name="Proehl S."/>
            <person name="Ngo L."/>
            <person name="Hussain F."/>
            <person name="Le Roux F."/>
            <person name="Mincer T."/>
            <person name="Polz M.F."/>
        </authorList>
    </citation>
    <scope>NUCLEOTIDE SEQUENCE [LARGE SCALE GENOMIC DNA]</scope>
    <source>
        <strain evidence="2 3">FF-454</strain>
    </source>
</reference>
<organism evidence="2 3">
    <name type="scientific">Enterovibrio norvegicus FF-454</name>
    <dbReference type="NCBI Taxonomy" id="1185651"/>
    <lineage>
        <taxon>Bacteria</taxon>
        <taxon>Pseudomonadati</taxon>
        <taxon>Pseudomonadota</taxon>
        <taxon>Gammaproteobacteria</taxon>
        <taxon>Vibrionales</taxon>
        <taxon>Vibrionaceae</taxon>
        <taxon>Enterovibrio</taxon>
    </lineage>
</organism>
<dbReference type="InterPro" id="IPR004323">
    <property type="entry name" value="Ion_tolerance_CutA"/>
</dbReference>
<comment type="similarity">
    <text evidence="1">Belongs to the CutA family.</text>
</comment>
<dbReference type="GO" id="GO:0005507">
    <property type="term" value="F:copper ion binding"/>
    <property type="evidence" value="ECO:0007669"/>
    <property type="project" value="TreeGrafter"/>
</dbReference>
<dbReference type="Proteomes" id="UP000095039">
    <property type="component" value="Unassembled WGS sequence"/>
</dbReference>
<dbReference type="Gene3D" id="3.30.70.120">
    <property type="match status" value="1"/>
</dbReference>
<name>A0A1E5CB87_9GAMM</name>
<comment type="caution">
    <text evidence="2">The sequence shown here is derived from an EMBL/GenBank/DDBJ whole genome shotgun (WGS) entry which is preliminary data.</text>
</comment>
<dbReference type="PANTHER" id="PTHR23419:SF8">
    <property type="entry name" value="FI09726P"/>
    <property type="match status" value="1"/>
</dbReference>
<dbReference type="PANTHER" id="PTHR23419">
    <property type="entry name" value="DIVALENT CATION TOLERANCE CUTA-RELATED"/>
    <property type="match status" value="1"/>
</dbReference>